<organism evidence="2 3">
    <name type="scientific">Dendrobium chrysotoxum</name>
    <name type="common">Orchid</name>
    <dbReference type="NCBI Taxonomy" id="161865"/>
    <lineage>
        <taxon>Eukaryota</taxon>
        <taxon>Viridiplantae</taxon>
        <taxon>Streptophyta</taxon>
        <taxon>Embryophyta</taxon>
        <taxon>Tracheophyta</taxon>
        <taxon>Spermatophyta</taxon>
        <taxon>Magnoliopsida</taxon>
        <taxon>Liliopsida</taxon>
        <taxon>Asparagales</taxon>
        <taxon>Orchidaceae</taxon>
        <taxon>Epidendroideae</taxon>
        <taxon>Malaxideae</taxon>
        <taxon>Dendrobiinae</taxon>
        <taxon>Dendrobium</taxon>
    </lineage>
</organism>
<keyword evidence="1" id="KW-0812">Transmembrane</keyword>
<sequence>MAISCPPLGFPPDSLGFLSTSFVAAILATADLREASLFLFSSIVIFFFIGFFIHPPPVVRGQNGGSPPIYVGWFFHYRHPCLESIRKLFFNLKLNGEFLVTLLNLSHVIIKLVSDLDYSRVFCHRFYFVNNYYMKLTRWFLLLILATSIFSMYSSLSRLTIWASVKGRQCHR</sequence>
<feature type="transmembrane region" description="Helical" evidence="1">
    <location>
        <begin position="139"/>
        <end position="156"/>
    </location>
</feature>
<evidence type="ECO:0000256" key="1">
    <source>
        <dbReference type="SAM" id="Phobius"/>
    </source>
</evidence>
<keyword evidence="3" id="KW-1185">Reference proteome</keyword>
<accession>A0AAV7HF50</accession>
<feature type="transmembrane region" description="Helical" evidence="1">
    <location>
        <begin position="14"/>
        <end position="30"/>
    </location>
</feature>
<proteinExistence type="predicted"/>
<dbReference type="EMBL" id="JAGFBR010000004">
    <property type="protein sequence ID" value="KAH0467611.1"/>
    <property type="molecule type" value="Genomic_DNA"/>
</dbReference>
<feature type="transmembrane region" description="Helical" evidence="1">
    <location>
        <begin position="37"/>
        <end position="54"/>
    </location>
</feature>
<keyword evidence="1" id="KW-0472">Membrane</keyword>
<reference evidence="2 3" key="1">
    <citation type="journal article" date="2021" name="Hortic Res">
        <title>Chromosome-scale assembly of the Dendrobium chrysotoxum genome enhances the understanding of orchid evolution.</title>
        <authorList>
            <person name="Zhang Y."/>
            <person name="Zhang G.Q."/>
            <person name="Zhang D."/>
            <person name="Liu X.D."/>
            <person name="Xu X.Y."/>
            <person name="Sun W.H."/>
            <person name="Yu X."/>
            <person name="Zhu X."/>
            <person name="Wang Z.W."/>
            <person name="Zhao X."/>
            <person name="Zhong W.Y."/>
            <person name="Chen H."/>
            <person name="Yin W.L."/>
            <person name="Huang T."/>
            <person name="Niu S.C."/>
            <person name="Liu Z.J."/>
        </authorList>
    </citation>
    <scope>NUCLEOTIDE SEQUENCE [LARGE SCALE GENOMIC DNA]</scope>
    <source>
        <strain evidence="2">Lindl</strain>
    </source>
</reference>
<comment type="caution">
    <text evidence="2">The sequence shown here is derived from an EMBL/GenBank/DDBJ whole genome shotgun (WGS) entry which is preliminary data.</text>
</comment>
<dbReference type="Proteomes" id="UP000775213">
    <property type="component" value="Unassembled WGS sequence"/>
</dbReference>
<protein>
    <submittedName>
        <fullName evidence="2">Uncharacterized protein</fullName>
    </submittedName>
</protein>
<dbReference type="AlphaFoldDB" id="A0AAV7HF50"/>
<gene>
    <name evidence="2" type="ORF">IEQ34_002644</name>
</gene>
<evidence type="ECO:0000313" key="3">
    <source>
        <dbReference type="Proteomes" id="UP000775213"/>
    </source>
</evidence>
<name>A0AAV7HF50_DENCH</name>
<evidence type="ECO:0000313" key="2">
    <source>
        <dbReference type="EMBL" id="KAH0467611.1"/>
    </source>
</evidence>
<keyword evidence="1" id="KW-1133">Transmembrane helix</keyword>